<dbReference type="RefSeq" id="WP_146372862.1">
    <property type="nucleotide sequence ID" value="NZ_SJPP01000002.1"/>
</dbReference>
<dbReference type="SUPFAM" id="SSF160631">
    <property type="entry name" value="SMI1/KNR4-like"/>
    <property type="match status" value="1"/>
</dbReference>
<comment type="caution">
    <text evidence="1">The sequence shown here is derived from an EMBL/GenBank/DDBJ whole genome shotgun (WGS) entry which is preliminary data.</text>
</comment>
<proteinExistence type="predicted"/>
<evidence type="ECO:0008006" key="3">
    <source>
        <dbReference type="Google" id="ProtNLM"/>
    </source>
</evidence>
<accession>A0A5C6BAU2</accession>
<dbReference type="EMBL" id="SJPP01000002">
    <property type="protein sequence ID" value="TWU09120.1"/>
    <property type="molecule type" value="Genomic_DNA"/>
</dbReference>
<reference evidence="1 2" key="1">
    <citation type="submission" date="2019-02" db="EMBL/GenBank/DDBJ databases">
        <title>Deep-cultivation of Planctomycetes and their phenomic and genomic characterization uncovers novel biology.</title>
        <authorList>
            <person name="Wiegand S."/>
            <person name="Jogler M."/>
            <person name="Boedeker C."/>
            <person name="Pinto D."/>
            <person name="Vollmers J."/>
            <person name="Rivas-Marin E."/>
            <person name="Kohn T."/>
            <person name="Peeters S.H."/>
            <person name="Heuer A."/>
            <person name="Rast P."/>
            <person name="Oberbeckmann S."/>
            <person name="Bunk B."/>
            <person name="Jeske O."/>
            <person name="Meyerdierks A."/>
            <person name="Storesund J.E."/>
            <person name="Kallscheuer N."/>
            <person name="Luecker S."/>
            <person name="Lage O.M."/>
            <person name="Pohl T."/>
            <person name="Merkel B.J."/>
            <person name="Hornburger P."/>
            <person name="Mueller R.-W."/>
            <person name="Bruemmer F."/>
            <person name="Labrenz M."/>
            <person name="Spormann A.M."/>
            <person name="Op Den Camp H."/>
            <person name="Overmann J."/>
            <person name="Amann R."/>
            <person name="Jetten M.S.M."/>
            <person name="Mascher T."/>
            <person name="Medema M.H."/>
            <person name="Devos D.P."/>
            <person name="Kaster A.-K."/>
            <person name="Ovreas L."/>
            <person name="Rohde M."/>
            <person name="Galperin M.Y."/>
            <person name="Jogler C."/>
        </authorList>
    </citation>
    <scope>NUCLEOTIDE SEQUENCE [LARGE SCALE GENOMIC DNA]</scope>
    <source>
        <strain evidence="1 2">CA54</strain>
    </source>
</reference>
<dbReference type="Proteomes" id="UP000320735">
    <property type="component" value="Unassembled WGS sequence"/>
</dbReference>
<keyword evidence="2" id="KW-1185">Reference proteome</keyword>
<evidence type="ECO:0000313" key="1">
    <source>
        <dbReference type="EMBL" id="TWU09120.1"/>
    </source>
</evidence>
<dbReference type="OrthoDB" id="300871at2"/>
<name>A0A5C6BAU2_9PLAN</name>
<gene>
    <name evidence="1" type="ORF">CA54_43600</name>
</gene>
<protein>
    <recommendedName>
        <fullName evidence="3">Knr4/Smi1-like domain-containing protein</fullName>
    </recommendedName>
</protein>
<dbReference type="InterPro" id="IPR037883">
    <property type="entry name" value="Knr4/Smi1-like_sf"/>
</dbReference>
<evidence type="ECO:0000313" key="2">
    <source>
        <dbReference type="Proteomes" id="UP000320735"/>
    </source>
</evidence>
<sequence>MTWQEKLETTRRFCEQDDSLENYFGTAEGAPEEFMAALRDRFPFVDDDYLSFLRVSDGASFDICTLFGSGCSRYRGVIVELESLADDLEDIPEWEDIATENQLIPIGKTAWGDGLLMMPDQRIVVIDYIHQIPGEGRTLAQSFSTLMEEVFMGPQFPTIVAPDAWTPDSEDAWTHYLHQQGWWPEGNDK</sequence>
<organism evidence="1 2">
    <name type="scientific">Symmachiella macrocystis</name>
    <dbReference type="NCBI Taxonomy" id="2527985"/>
    <lineage>
        <taxon>Bacteria</taxon>
        <taxon>Pseudomonadati</taxon>
        <taxon>Planctomycetota</taxon>
        <taxon>Planctomycetia</taxon>
        <taxon>Planctomycetales</taxon>
        <taxon>Planctomycetaceae</taxon>
        <taxon>Symmachiella</taxon>
    </lineage>
</organism>
<dbReference type="AlphaFoldDB" id="A0A5C6BAU2"/>